<sequence>MEKKSPIIKNIVDSFRIIDVINEKGSIGIAKISEILSIPKTNVFRIVKTLEEIHVIKQLENSDYTLDYRLLSYAKGTSQENKLISVAEPYLQKISKETGESVNLGIRYQNEVIIVKSIEGEFYQLQTTLIPVSPLYCSGMGKLFLSQESEEFLQDYFNNLEKRTVNTITEYNEFLLAKKRILELNLSIDNEEYEYGLSCYAVPIFDCNNDLICAISITGPSNRLMHKGEEYLIKVLKEQANNLQTEFSKL</sequence>
<organism evidence="1 2">
    <name type="scientific">Clostridioides difficile ATCC 9689 = DSM 1296</name>
    <dbReference type="NCBI Taxonomy" id="1121308"/>
    <lineage>
        <taxon>Bacteria</taxon>
        <taxon>Bacillati</taxon>
        <taxon>Bacillota</taxon>
        <taxon>Clostridia</taxon>
        <taxon>Peptostreptococcales</taxon>
        <taxon>Peptostreptococcaceae</taxon>
        <taxon>Clostridioides</taxon>
    </lineage>
</organism>
<protein>
    <submittedName>
        <fullName evidence="1">IclR family transcriptional regulator</fullName>
    </submittedName>
</protein>
<dbReference type="Proteomes" id="UP001510562">
    <property type="component" value="Chromosome"/>
</dbReference>
<evidence type="ECO:0000313" key="1">
    <source>
        <dbReference type="EMBL" id="AKP44372.1"/>
    </source>
</evidence>
<name>A0AC59G406_CLODI</name>
<dbReference type="EMBL" id="CP011968">
    <property type="protein sequence ID" value="AKP44372.1"/>
    <property type="molecule type" value="Genomic_DNA"/>
</dbReference>
<accession>A0AC59G406</accession>
<reference evidence="1 2" key="1">
    <citation type="journal article" date="2015" name="Genome Announc.">
        <title>Complete Genome Sequence of the Clostridium difficile Type Strain DSM 1296T.</title>
        <authorList>
            <person name="Riedel T."/>
            <person name="Bunk B."/>
            <person name="Wittmann J."/>
            <person name="Thurmer A."/>
            <person name="Sproer C."/>
            <person name="Gronow S."/>
            <person name="Liesegang H."/>
            <person name="Daniel R."/>
            <person name="Overmann J."/>
        </authorList>
    </citation>
    <scope>NUCLEOTIDE SEQUENCE [LARGE SCALE GENOMIC DNA]</scope>
    <source>
        <strain evidence="2">ATCC 9689 / DSM 1296 / BCRC 10642 / JCM 1296 / NCIMB 10666 / NCTC 11209 / 90556-M6S</strain>
    </source>
</reference>
<proteinExistence type="predicted"/>
<keyword evidence="2" id="KW-1185">Reference proteome</keyword>
<gene>
    <name evidence="1" type="ORF">CDIF1296T_03570</name>
</gene>
<evidence type="ECO:0000313" key="2">
    <source>
        <dbReference type="Proteomes" id="UP001510562"/>
    </source>
</evidence>